<organism evidence="1 2">
    <name type="scientific">Trametes sanguinea</name>
    <dbReference type="NCBI Taxonomy" id="158606"/>
    <lineage>
        <taxon>Eukaryota</taxon>
        <taxon>Fungi</taxon>
        <taxon>Dikarya</taxon>
        <taxon>Basidiomycota</taxon>
        <taxon>Agaricomycotina</taxon>
        <taxon>Agaricomycetes</taxon>
        <taxon>Polyporales</taxon>
        <taxon>Polyporaceae</taxon>
        <taxon>Trametes</taxon>
    </lineage>
</organism>
<name>A0ACC1PQX5_9APHY</name>
<protein>
    <submittedName>
        <fullName evidence="1">Uncharacterized protein</fullName>
    </submittedName>
</protein>
<dbReference type="EMBL" id="JANSHE010001924">
    <property type="protein sequence ID" value="KAJ2999422.1"/>
    <property type="molecule type" value="Genomic_DNA"/>
</dbReference>
<gene>
    <name evidence="1" type="ORF">NUW54_g6941</name>
</gene>
<evidence type="ECO:0000313" key="1">
    <source>
        <dbReference type="EMBL" id="KAJ2999422.1"/>
    </source>
</evidence>
<comment type="caution">
    <text evidence="1">The sequence shown here is derived from an EMBL/GenBank/DDBJ whole genome shotgun (WGS) entry which is preliminary data.</text>
</comment>
<accession>A0ACC1PQX5</accession>
<dbReference type="Proteomes" id="UP001144978">
    <property type="component" value="Unassembled WGS sequence"/>
</dbReference>
<evidence type="ECO:0000313" key="2">
    <source>
        <dbReference type="Proteomes" id="UP001144978"/>
    </source>
</evidence>
<keyword evidence="2" id="KW-1185">Reference proteome</keyword>
<proteinExistence type="predicted"/>
<reference evidence="1" key="1">
    <citation type="submission" date="2022-08" db="EMBL/GenBank/DDBJ databases">
        <title>Genome Sequence of Pycnoporus sanguineus.</title>
        <authorList>
            <person name="Buettner E."/>
        </authorList>
    </citation>
    <scope>NUCLEOTIDE SEQUENCE</scope>
    <source>
        <strain evidence="1">CG-C14</strain>
    </source>
</reference>
<sequence>MLWLLDTTDYRLRSFPSSRSAPRYATLSHRWDAEGEISFSDIQILDRAQAMPGWSKIEHACLVAKERGDCRGSG</sequence>